<dbReference type="KEGG" id="mmar:MODMU_2315"/>
<evidence type="ECO:0000313" key="2">
    <source>
        <dbReference type="EMBL" id="CCH87747.1"/>
    </source>
</evidence>
<evidence type="ECO:0000313" key="3">
    <source>
        <dbReference type="Proteomes" id="UP000006461"/>
    </source>
</evidence>
<dbReference type="eggNOG" id="COG3607">
    <property type="taxonomic scope" value="Bacteria"/>
</dbReference>
<dbReference type="AlphaFoldDB" id="I4EWI4"/>
<dbReference type="EMBL" id="FO203431">
    <property type="protein sequence ID" value="CCH87747.1"/>
    <property type="molecule type" value="Genomic_DNA"/>
</dbReference>
<keyword evidence="3" id="KW-1185">Reference proteome</keyword>
<dbReference type="OMA" id="GHLWAIN"/>
<dbReference type="InterPro" id="IPR029068">
    <property type="entry name" value="Glyas_Bleomycin-R_OHBP_Dase"/>
</dbReference>
<dbReference type="OrthoDB" id="4265398at2"/>
<dbReference type="Proteomes" id="UP000006461">
    <property type="component" value="Chromosome"/>
</dbReference>
<sequence>MRMLFVNLPVRDVAAARSFYEALGFTFHRLDSDEGSASMVVDESIVVRLLARDRFAELVTGEVGDPASGPTVLLSLTADTREDVDDLVARALGSGGGPWLPPRDTASDHTGSFTDPDGHVWEIRWIDQLHVVN</sequence>
<dbReference type="PANTHER" id="PTHR36503:SF2">
    <property type="entry name" value="BLR2408 PROTEIN"/>
    <property type="match status" value="1"/>
</dbReference>
<dbReference type="InterPro" id="IPR037523">
    <property type="entry name" value="VOC_core"/>
</dbReference>
<dbReference type="HOGENOM" id="CLU_046006_21_0_11"/>
<dbReference type="InterPro" id="IPR004360">
    <property type="entry name" value="Glyas_Fos-R_dOase_dom"/>
</dbReference>
<dbReference type="PATRIC" id="fig|477641.3.peg.2204"/>
<dbReference type="STRING" id="477641.MODMU_2315"/>
<dbReference type="PROSITE" id="PS51819">
    <property type="entry name" value="VOC"/>
    <property type="match status" value="1"/>
</dbReference>
<dbReference type="Gene3D" id="3.10.180.10">
    <property type="entry name" value="2,3-Dihydroxybiphenyl 1,2-Dioxygenase, domain 1"/>
    <property type="match status" value="1"/>
</dbReference>
<protein>
    <submittedName>
        <fullName evidence="2">Glyoxalase/bleomycin resistance protein/dioxygenase</fullName>
    </submittedName>
</protein>
<feature type="domain" description="VOC" evidence="1">
    <location>
        <begin position="2"/>
        <end position="126"/>
    </location>
</feature>
<accession>I4EWI4</accession>
<dbReference type="SUPFAM" id="SSF54593">
    <property type="entry name" value="Glyoxalase/Bleomycin resistance protein/Dihydroxybiphenyl dioxygenase"/>
    <property type="match status" value="1"/>
</dbReference>
<name>I4EWI4_MODI5</name>
<evidence type="ECO:0000259" key="1">
    <source>
        <dbReference type="PROSITE" id="PS51819"/>
    </source>
</evidence>
<reference evidence="2 3" key="1">
    <citation type="journal article" date="2012" name="J. Bacteriol.">
        <title>Genome Sequence of Radiation-Resistant Modestobacter marinus Strain BC501, a Representative Actinobacterium That Thrives on Calcareous Stone Surfaces.</title>
        <authorList>
            <person name="Normand P."/>
            <person name="Gury J."/>
            <person name="Pujic P."/>
            <person name="Chouaia B."/>
            <person name="Crotti E."/>
            <person name="Brusetti L."/>
            <person name="Daffonchio D."/>
            <person name="Vacherie B."/>
            <person name="Barbe V."/>
            <person name="Medigue C."/>
            <person name="Calteau A."/>
            <person name="Ghodhbane-Gtari F."/>
            <person name="Essoussi I."/>
            <person name="Nouioui I."/>
            <person name="Abbassi-Ghozzi I."/>
            <person name="Gtari M."/>
        </authorList>
    </citation>
    <scope>NUCLEOTIDE SEQUENCE [LARGE SCALE GENOMIC DNA]</scope>
    <source>
        <strain evidence="3">BC 501</strain>
    </source>
</reference>
<organism evidence="2 3">
    <name type="scientific">Modestobacter italicus (strain DSM 44449 / CECT 9708 / BC 501)</name>
    <dbReference type="NCBI Taxonomy" id="2732864"/>
    <lineage>
        <taxon>Bacteria</taxon>
        <taxon>Bacillati</taxon>
        <taxon>Actinomycetota</taxon>
        <taxon>Actinomycetes</taxon>
        <taxon>Geodermatophilales</taxon>
        <taxon>Geodermatophilaceae</taxon>
        <taxon>Modestobacter</taxon>
    </lineage>
</organism>
<proteinExistence type="predicted"/>
<gene>
    <name evidence="2" type="ordered locus">MODMU_2315</name>
</gene>
<dbReference type="Pfam" id="PF00903">
    <property type="entry name" value="Glyoxalase"/>
    <property type="match status" value="1"/>
</dbReference>
<dbReference type="PANTHER" id="PTHR36503">
    <property type="entry name" value="BLR2520 PROTEIN"/>
    <property type="match status" value="1"/>
</dbReference>